<evidence type="ECO:0000313" key="1">
    <source>
        <dbReference type="EMBL" id="RSK50862.1"/>
    </source>
</evidence>
<gene>
    <name evidence="1" type="ORF">EI291_00645</name>
</gene>
<dbReference type="RefSeq" id="WP_125417339.1">
    <property type="nucleotide sequence ID" value="NZ_RWIT01000001.1"/>
</dbReference>
<dbReference type="EMBL" id="RWIT01000001">
    <property type="protein sequence ID" value="RSK50862.1"/>
    <property type="molecule type" value="Genomic_DNA"/>
</dbReference>
<name>A0A3R9P5T1_9BACT</name>
<accession>A0A3R9P5T1</accession>
<proteinExistence type="predicted"/>
<evidence type="ECO:0000313" key="2">
    <source>
        <dbReference type="Proteomes" id="UP000273500"/>
    </source>
</evidence>
<reference evidence="1 2" key="1">
    <citation type="submission" date="2018-12" db="EMBL/GenBank/DDBJ databases">
        <authorList>
            <person name="Feng G."/>
            <person name="Zhu H."/>
        </authorList>
    </citation>
    <scope>NUCLEOTIDE SEQUENCE [LARGE SCALE GENOMIC DNA]</scope>
    <source>
        <strain evidence="1 2">KCTC 12533</strain>
    </source>
</reference>
<dbReference type="OrthoDB" id="1493663at2"/>
<comment type="caution">
    <text evidence="1">The sequence shown here is derived from an EMBL/GenBank/DDBJ whole genome shotgun (WGS) entry which is preliminary data.</text>
</comment>
<dbReference type="AlphaFoldDB" id="A0A3R9P5T1"/>
<organism evidence="1 2">
    <name type="scientific">Hymenobacter rigui</name>
    <dbReference type="NCBI Taxonomy" id="334424"/>
    <lineage>
        <taxon>Bacteria</taxon>
        <taxon>Pseudomonadati</taxon>
        <taxon>Bacteroidota</taxon>
        <taxon>Cytophagia</taxon>
        <taxon>Cytophagales</taxon>
        <taxon>Hymenobacteraceae</taxon>
        <taxon>Hymenobacter</taxon>
    </lineage>
</organism>
<keyword evidence="2" id="KW-1185">Reference proteome</keyword>
<sequence>MQQYSCNGEPIELEILTGHLLFIDPLYLENIREESGNMGFDNATEDPAAFLQLLENEFFPYGGGCLLGFKNVFKSAGPFRLSVEQIQRIDGTNSTLEQLSVEKKITAFSSDFGACVILDLVNFSALLQLLTIEDIIDATESDFPLYQERINRAIGNKGWAYIQNPGIENGFGFAGSGSYIVID</sequence>
<dbReference type="Proteomes" id="UP000273500">
    <property type="component" value="Unassembled WGS sequence"/>
</dbReference>
<protein>
    <submittedName>
        <fullName evidence="1">Uncharacterized protein</fullName>
    </submittedName>
</protein>